<dbReference type="GeneID" id="20528283"/>
<dbReference type="PANTHER" id="PTHR15857:SF0">
    <property type="entry name" value="COMM DOMAIN-CONTAINING PROTEIN 2"/>
    <property type="match status" value="1"/>
</dbReference>
<dbReference type="PANTHER" id="PTHR15857">
    <property type="entry name" value="COMM DOMAIN CONTAINING PROTEIN 2"/>
    <property type="match status" value="1"/>
</dbReference>
<sequence>MEIQSSASLPSYQDLSWRLDIKTASRSIRGQMTPVFVLMFVLDKPDGTTETRVVEADPNTIGHLAQTLELALRESSSAHSRRVTRNIH</sequence>
<dbReference type="InterPro" id="IPR017920">
    <property type="entry name" value="COMM"/>
</dbReference>
<evidence type="ECO:0000313" key="2">
    <source>
        <dbReference type="EMBL" id="KCV70096.1"/>
    </source>
</evidence>
<proteinExistence type="predicted"/>
<dbReference type="EMBL" id="KB932205">
    <property type="protein sequence ID" value="KCV70096.1"/>
    <property type="molecule type" value="Genomic_DNA"/>
</dbReference>
<name>A0A058Z7L4_FONAL</name>
<feature type="domain" description="COMM" evidence="1">
    <location>
        <begin position="11"/>
        <end position="79"/>
    </location>
</feature>
<dbReference type="PROSITE" id="PS51269">
    <property type="entry name" value="COMM"/>
    <property type="match status" value="1"/>
</dbReference>
<evidence type="ECO:0000259" key="1">
    <source>
        <dbReference type="PROSITE" id="PS51269"/>
    </source>
</evidence>
<protein>
    <recommendedName>
        <fullName evidence="1">COMM domain-containing protein</fullName>
    </recommendedName>
</protein>
<dbReference type="Pfam" id="PF07258">
    <property type="entry name" value="COMM_domain"/>
    <property type="match status" value="1"/>
</dbReference>
<dbReference type="Proteomes" id="UP000030693">
    <property type="component" value="Unassembled WGS sequence"/>
</dbReference>
<dbReference type="AlphaFoldDB" id="A0A058Z7L4"/>
<evidence type="ECO:0000313" key="3">
    <source>
        <dbReference type="Proteomes" id="UP000030693"/>
    </source>
</evidence>
<organism evidence="2">
    <name type="scientific">Fonticula alba</name>
    <name type="common">Slime mold</name>
    <dbReference type="NCBI Taxonomy" id="691883"/>
    <lineage>
        <taxon>Eukaryota</taxon>
        <taxon>Rotosphaerida</taxon>
        <taxon>Fonticulaceae</taxon>
        <taxon>Fonticula</taxon>
    </lineage>
</organism>
<dbReference type="InterPro" id="IPR037354">
    <property type="entry name" value="Commd2"/>
</dbReference>
<dbReference type="OrthoDB" id="10257479at2759"/>
<dbReference type="STRING" id="691883.A0A058Z7L4"/>
<accession>A0A058Z7L4</accession>
<dbReference type="RefSeq" id="XP_009495702.1">
    <property type="nucleotide sequence ID" value="XM_009497427.1"/>
</dbReference>
<keyword evidence="3" id="KW-1185">Reference proteome</keyword>
<reference evidence="2" key="1">
    <citation type="submission" date="2013-04" db="EMBL/GenBank/DDBJ databases">
        <title>The Genome Sequence of Fonticula alba ATCC 38817.</title>
        <authorList>
            <consortium name="The Broad Institute Genomics Platform"/>
            <person name="Russ C."/>
            <person name="Cuomo C."/>
            <person name="Burger G."/>
            <person name="Gray M.W."/>
            <person name="Holland P.W.H."/>
            <person name="King N."/>
            <person name="Lang F.B.F."/>
            <person name="Roger A.J."/>
            <person name="Ruiz-Trillo I."/>
            <person name="Brown M."/>
            <person name="Walker B."/>
            <person name="Young S."/>
            <person name="Zeng Q."/>
            <person name="Gargeya S."/>
            <person name="Fitzgerald M."/>
            <person name="Haas B."/>
            <person name="Abouelleil A."/>
            <person name="Allen A.W."/>
            <person name="Alvarado L."/>
            <person name="Arachchi H.M."/>
            <person name="Berlin A.M."/>
            <person name="Chapman S.B."/>
            <person name="Gainer-Dewar J."/>
            <person name="Goldberg J."/>
            <person name="Griggs A."/>
            <person name="Gujja S."/>
            <person name="Hansen M."/>
            <person name="Howarth C."/>
            <person name="Imamovic A."/>
            <person name="Ireland A."/>
            <person name="Larimer J."/>
            <person name="McCowan C."/>
            <person name="Murphy C."/>
            <person name="Pearson M."/>
            <person name="Poon T.W."/>
            <person name="Priest M."/>
            <person name="Roberts A."/>
            <person name="Saif S."/>
            <person name="Shea T."/>
            <person name="Sisk P."/>
            <person name="Sykes S."/>
            <person name="Wortman J."/>
            <person name="Nusbaum C."/>
            <person name="Birren B."/>
        </authorList>
    </citation>
    <scope>NUCLEOTIDE SEQUENCE [LARGE SCALE GENOMIC DNA]</scope>
    <source>
        <strain evidence="2">ATCC 38817</strain>
    </source>
</reference>
<gene>
    <name evidence="2" type="ORF">H696_03558</name>
</gene>